<dbReference type="Gene3D" id="2.20.200.10">
    <property type="entry name" value="Outer membrane efflux proteins (OEP)"/>
    <property type="match status" value="1"/>
</dbReference>
<comment type="caution">
    <text evidence="3">The sequence shown here is derived from an EMBL/GenBank/DDBJ whole genome shotgun (WGS) entry which is preliminary data.</text>
</comment>
<dbReference type="InterPro" id="IPR003423">
    <property type="entry name" value="OMP_efflux"/>
</dbReference>
<accession>A0ABY1G9M7</accession>
<dbReference type="EMBL" id="FPAZ01000001">
    <property type="protein sequence ID" value="SFT32893.1"/>
    <property type="molecule type" value="Genomic_DNA"/>
</dbReference>
<keyword evidence="4" id="KW-1185">Reference proteome</keyword>
<dbReference type="PANTHER" id="PTHR30203">
    <property type="entry name" value="OUTER MEMBRANE CATION EFFLUX PROTEIN"/>
    <property type="match status" value="1"/>
</dbReference>
<comment type="similarity">
    <text evidence="1 2">Belongs to the outer membrane factor (OMF) (TC 1.B.17) family.</text>
</comment>
<dbReference type="SUPFAM" id="SSF56954">
    <property type="entry name" value="Outer membrane efflux proteins (OEP)"/>
    <property type="match status" value="1"/>
</dbReference>
<comment type="subcellular location">
    <subcellularLocation>
        <location evidence="2">Cell outer membrane</location>
        <topology evidence="2">Lipid-anchor</topology>
    </subcellularLocation>
</comment>
<dbReference type="InterPro" id="IPR010131">
    <property type="entry name" value="MdtP/NodT-like"/>
</dbReference>
<keyword evidence="2 3" id="KW-0449">Lipoprotein</keyword>
<dbReference type="PROSITE" id="PS51257">
    <property type="entry name" value="PROKAR_LIPOPROTEIN"/>
    <property type="match status" value="1"/>
</dbReference>
<evidence type="ECO:0000313" key="4">
    <source>
        <dbReference type="Proteomes" id="UP000183805"/>
    </source>
</evidence>
<keyword evidence="2" id="KW-0812">Transmembrane</keyword>
<keyword evidence="2" id="KW-0472">Membrane</keyword>
<gene>
    <name evidence="3" type="ORF">SAMN04487854_10189</name>
</gene>
<dbReference type="Gene3D" id="1.20.1600.10">
    <property type="entry name" value="Outer membrane efflux proteins (OEP)"/>
    <property type="match status" value="1"/>
</dbReference>
<keyword evidence="2" id="KW-0564">Palmitate</keyword>
<dbReference type="Pfam" id="PF02321">
    <property type="entry name" value="OEP"/>
    <property type="match status" value="2"/>
</dbReference>
<dbReference type="PANTHER" id="PTHR30203:SF25">
    <property type="entry name" value="OUTER MEMBRANE PROTEIN-RELATED"/>
    <property type="match status" value="1"/>
</dbReference>
<sequence length="486" mass="53070">MKKLTLTIISSALLISGCSMTPDYERPSVSVADVYLHASNSKEIQQQLTQQNWWYKFADEQLIELVEDVQQQNINIKQASERINAAKAYHQSVASYKVPTLSLNAGVVDLRFSENEAVAGGLIGDIALPDSFGGGYISGASRDSKDHFIGLNASWELDIFGRIDSMSAAAKIRAEQAEVMKTAVNTAVTADVINNYLQYRGAQSRLAIAQQNVVQQEQSLALVRSLFENGYSSELDIANEKTMLATTKSALLPLKTAQQVHLNRIAILLGESVNQTKLRFTDAPLPQMQGLVPTGLPSQLLTRRPDIALAEREIAAKNEEVGAAIAAKYPSLFLTGAPSFVAGDFDDLINSDSISWSLGAGVSWNIFDGGRAEAMVDMQKASFKQSVLSYQHTVNAAFNEVETTLYAYANAQQFNTQISKAVSHAEMALNKARVLYRAGLIDHISVLNAQKQNNQLKDAEVLARLNTATTVVMLHKSLGGDWQIKK</sequence>
<keyword evidence="2" id="KW-1134">Transmembrane beta strand</keyword>
<evidence type="ECO:0000256" key="2">
    <source>
        <dbReference type="RuleBase" id="RU362097"/>
    </source>
</evidence>
<reference evidence="3 4" key="1">
    <citation type="submission" date="2016-10" db="EMBL/GenBank/DDBJ databases">
        <authorList>
            <person name="Varghese N."/>
            <person name="Submissions S."/>
        </authorList>
    </citation>
    <scope>NUCLEOTIDE SEQUENCE [LARGE SCALE GENOMIC DNA]</scope>
    <source>
        <strain evidence="3 4">CGMCC 1.8499</strain>
    </source>
</reference>
<organism evidence="3 4">
    <name type="scientific">Pseudoalteromonas lipolytica</name>
    <dbReference type="NCBI Taxonomy" id="570156"/>
    <lineage>
        <taxon>Bacteria</taxon>
        <taxon>Pseudomonadati</taxon>
        <taxon>Pseudomonadota</taxon>
        <taxon>Gammaproteobacteria</taxon>
        <taxon>Alteromonadales</taxon>
        <taxon>Pseudoalteromonadaceae</taxon>
        <taxon>Pseudoalteromonas</taxon>
    </lineage>
</organism>
<proteinExistence type="inferred from homology"/>
<name>A0ABY1G9M7_9GAMM</name>
<dbReference type="RefSeq" id="WP_074988239.1">
    <property type="nucleotide sequence ID" value="NZ_FPAZ01000001.1"/>
</dbReference>
<evidence type="ECO:0000313" key="3">
    <source>
        <dbReference type="EMBL" id="SFT32893.1"/>
    </source>
</evidence>
<dbReference type="Proteomes" id="UP000183805">
    <property type="component" value="Unassembled WGS sequence"/>
</dbReference>
<dbReference type="NCBIfam" id="TIGR01845">
    <property type="entry name" value="outer_NodT"/>
    <property type="match status" value="1"/>
</dbReference>
<evidence type="ECO:0000256" key="1">
    <source>
        <dbReference type="ARBA" id="ARBA00007613"/>
    </source>
</evidence>
<protein>
    <submittedName>
        <fullName evidence="3">Efflux transporter, outer membrane factor (OMF) lipoprotein, NodT family</fullName>
    </submittedName>
</protein>